<sequence>MNLFPYENIWTKDEVDNGGSVKNFLTVITTWMYRLKATITANKLQSSPVTKTAQQPQQIAMAGSSANQEDTELARESMLNKSAQALSKQMKLSFTCTSVIQTTEWRDYANYVLSLGEEKIWKMHMEENLHPYFTVVILAATTDAPTPLLQRVCALNTFFVNKMLGTFEESVTFNVHAKIPHQVAKKALSLITQGQIACIDWVQLRQCLTTGKHTEIELSPTLKTNIVHRVLGYSKQHVTESIELMQVLSTLVHPWDHSVLELNKVVKTVALVNSEKVLEALTDTLSELLSELTSKKRPHSLFSVCTVISHTKRGQEIETLCPEVILGSKIDDMLLEARGLHKIAASVDSPKFPSESQWNPVANTQHKRGAAQMMLPSPKTQRSNGNKPQKRTPIEQAYDQNILSYSVMFRNDKMKVDAQMTKVARDLRVPSNKRLCSRGVMFKRNACQCGDLHTSREWTKNEAMRFYRDVSITHARV</sequence>
<accession>A0A7S2DVV6</accession>
<name>A0A7S2DVV6_9STRA</name>
<evidence type="ECO:0000256" key="1">
    <source>
        <dbReference type="SAM" id="MobiDB-lite"/>
    </source>
</evidence>
<proteinExistence type="predicted"/>
<organism evidence="2">
    <name type="scientific">Octactis speculum</name>
    <dbReference type="NCBI Taxonomy" id="3111310"/>
    <lineage>
        <taxon>Eukaryota</taxon>
        <taxon>Sar</taxon>
        <taxon>Stramenopiles</taxon>
        <taxon>Ochrophyta</taxon>
        <taxon>Dictyochophyceae</taxon>
        <taxon>Dictyochales</taxon>
        <taxon>Dictyochaceae</taxon>
        <taxon>Octactis</taxon>
    </lineage>
</organism>
<dbReference type="AlphaFoldDB" id="A0A7S2DVV6"/>
<gene>
    <name evidence="2" type="ORF">DSPE1174_LOCUS26022</name>
</gene>
<protein>
    <submittedName>
        <fullName evidence="2">Uncharacterized protein</fullName>
    </submittedName>
</protein>
<reference evidence="2" key="1">
    <citation type="submission" date="2021-01" db="EMBL/GenBank/DDBJ databases">
        <authorList>
            <person name="Corre E."/>
            <person name="Pelletier E."/>
            <person name="Niang G."/>
            <person name="Scheremetjew M."/>
            <person name="Finn R."/>
            <person name="Kale V."/>
            <person name="Holt S."/>
            <person name="Cochrane G."/>
            <person name="Meng A."/>
            <person name="Brown T."/>
            <person name="Cohen L."/>
        </authorList>
    </citation>
    <scope>NUCLEOTIDE SEQUENCE</scope>
    <source>
        <strain evidence="2">CCMP1381</strain>
    </source>
</reference>
<evidence type="ECO:0000313" key="2">
    <source>
        <dbReference type="EMBL" id="CAD9465699.1"/>
    </source>
</evidence>
<feature type="compositionally biased region" description="Polar residues" evidence="1">
    <location>
        <begin position="378"/>
        <end position="387"/>
    </location>
</feature>
<feature type="region of interest" description="Disordered" evidence="1">
    <location>
        <begin position="374"/>
        <end position="395"/>
    </location>
</feature>
<dbReference type="EMBL" id="HBGS01050022">
    <property type="protein sequence ID" value="CAD9465699.1"/>
    <property type="molecule type" value="Transcribed_RNA"/>
</dbReference>